<dbReference type="Pfam" id="PF00814">
    <property type="entry name" value="TsaD"/>
    <property type="match status" value="1"/>
</dbReference>
<dbReference type="eggNOG" id="COG1214">
    <property type="taxonomic scope" value="Bacteria"/>
</dbReference>
<accession>W6S512</accession>
<dbReference type="EMBL" id="HG917868">
    <property type="protein sequence ID" value="CDM69397.1"/>
    <property type="molecule type" value="Genomic_DNA"/>
</dbReference>
<feature type="domain" description="Gcp-like" evidence="1">
    <location>
        <begin position="23"/>
        <end position="174"/>
    </location>
</feature>
<reference evidence="2 3" key="1">
    <citation type="submission" date="2013-11" db="EMBL/GenBank/DDBJ databases">
        <title>Complete genome sequence of Clostridum sp. M2/40.</title>
        <authorList>
            <person name="Wibberg D."/>
            <person name="Puehler A."/>
            <person name="Schlueter A."/>
        </authorList>
    </citation>
    <scope>NUCLEOTIDE SEQUENCE [LARGE SCALE GENOMIC DNA]</scope>
    <source>
        <strain evidence="3">M2/40</strain>
    </source>
</reference>
<dbReference type="STRING" id="1216932.CM240_2255"/>
<evidence type="ECO:0000313" key="2">
    <source>
        <dbReference type="EMBL" id="CDM69397.1"/>
    </source>
</evidence>
<dbReference type="InterPro" id="IPR043129">
    <property type="entry name" value="ATPase_NBD"/>
</dbReference>
<evidence type="ECO:0000313" key="3">
    <source>
        <dbReference type="Proteomes" id="UP000019426"/>
    </source>
</evidence>
<evidence type="ECO:0000259" key="1">
    <source>
        <dbReference type="Pfam" id="PF00814"/>
    </source>
</evidence>
<protein>
    <submittedName>
        <fullName evidence="2">Peptidase M22 glycoprotease</fullName>
    </submittedName>
</protein>
<dbReference type="InterPro" id="IPR000905">
    <property type="entry name" value="Gcp-like_dom"/>
</dbReference>
<dbReference type="SUPFAM" id="SSF53067">
    <property type="entry name" value="Actin-like ATPase domain"/>
    <property type="match status" value="2"/>
</dbReference>
<dbReference type="InterPro" id="IPR022496">
    <property type="entry name" value="T6A_TsaB"/>
</dbReference>
<dbReference type="Proteomes" id="UP000019426">
    <property type="component" value="Chromosome M2/40_rep1"/>
</dbReference>
<dbReference type="PATRIC" id="fig|1216932.3.peg.2237"/>
<dbReference type="HOGENOM" id="CLU_064886_0_0_9"/>
<name>W6S512_9CLOT</name>
<dbReference type="PANTHER" id="PTHR11735">
    <property type="entry name" value="TRNA N6-ADENOSINE THREONYLCARBAMOYLTRANSFERASE"/>
    <property type="match status" value="1"/>
</dbReference>
<dbReference type="GO" id="GO:0006508">
    <property type="term" value="P:proteolysis"/>
    <property type="evidence" value="ECO:0007669"/>
    <property type="project" value="UniProtKB-KW"/>
</dbReference>
<gene>
    <name evidence="2" type="ORF">CM240_2255</name>
</gene>
<dbReference type="Gene3D" id="3.30.420.40">
    <property type="match status" value="2"/>
</dbReference>
<keyword evidence="3" id="KW-1185">Reference proteome</keyword>
<dbReference type="KEGG" id="clt:CM240_2255"/>
<sequence>MKLLCVDSSSETASVAVIEDNKILTELTYNDKKQHSVILMTLIDSAIKNSGNTISDIDGFVVSKGPGSFTGLRIGMSTVKALAHGSNKPYASISTLDALAYSIPEFNGIICPLFDALRNNVYTALYKKTNGELLPICDYDAIEISELINKLNSLGEPVLFLGDDCFKFKDMLSEVKLGTFASPFNNLVRASSLGFIAMDKFKNNDFNNLDEDAPLYIRVSQAEREYINKHGKTVYEE</sequence>
<dbReference type="RefSeq" id="WP_044039168.1">
    <property type="nucleotide sequence ID" value="NZ_HG917868.1"/>
</dbReference>
<dbReference type="GO" id="GO:0005829">
    <property type="term" value="C:cytosol"/>
    <property type="evidence" value="ECO:0007669"/>
    <property type="project" value="TreeGrafter"/>
</dbReference>
<proteinExistence type="predicted"/>
<dbReference type="GO" id="GO:0002949">
    <property type="term" value="P:tRNA threonylcarbamoyladenosine modification"/>
    <property type="evidence" value="ECO:0007669"/>
    <property type="project" value="InterPro"/>
</dbReference>
<dbReference type="AlphaFoldDB" id="W6S512"/>
<keyword evidence="2" id="KW-0645">Protease</keyword>
<organism evidence="2 3">
    <name type="scientific">Clostridium bornimense</name>
    <dbReference type="NCBI Taxonomy" id="1216932"/>
    <lineage>
        <taxon>Bacteria</taxon>
        <taxon>Bacillati</taxon>
        <taxon>Bacillota</taxon>
        <taxon>Clostridia</taxon>
        <taxon>Eubacteriales</taxon>
        <taxon>Clostridiaceae</taxon>
        <taxon>Clostridium</taxon>
    </lineage>
</organism>
<dbReference type="GO" id="GO:0008233">
    <property type="term" value="F:peptidase activity"/>
    <property type="evidence" value="ECO:0007669"/>
    <property type="project" value="UniProtKB-KW"/>
</dbReference>
<dbReference type="CDD" id="cd24032">
    <property type="entry name" value="ASKHA_NBD_TsaB"/>
    <property type="match status" value="1"/>
</dbReference>
<dbReference type="OrthoDB" id="9784166at2"/>
<dbReference type="NCBIfam" id="TIGR03725">
    <property type="entry name" value="T6A_YeaZ"/>
    <property type="match status" value="1"/>
</dbReference>
<dbReference type="PANTHER" id="PTHR11735:SF11">
    <property type="entry name" value="TRNA THREONYLCARBAMOYLADENOSINE BIOSYNTHESIS PROTEIN TSAB"/>
    <property type="match status" value="1"/>
</dbReference>
<keyword evidence="2" id="KW-0378">Hydrolase</keyword>